<comment type="caution">
    <text evidence="1">The sequence shown here is derived from an EMBL/GenBank/DDBJ whole genome shotgun (WGS) entry which is preliminary data.</text>
</comment>
<sequence length="58" mass="6313">MGTRFFLWSLYHALPSSSGPHAFPGLHFNIAAWTSCSVISPSRSSRFTACHDCASLPT</sequence>
<dbReference type="EMBL" id="QXFT01000716">
    <property type="protein sequence ID" value="KAE9337231.1"/>
    <property type="molecule type" value="Genomic_DNA"/>
</dbReference>
<accession>A0A6A4F9C0</accession>
<proteinExistence type="predicted"/>
<name>A0A6A4F9C0_9STRA</name>
<reference evidence="1 2" key="1">
    <citation type="submission" date="2018-08" db="EMBL/GenBank/DDBJ databases">
        <title>Genomic investigation of the strawberry pathogen Phytophthora fragariae indicates pathogenicity is determined by transcriptional variation in three key races.</title>
        <authorList>
            <person name="Adams T.M."/>
            <person name="Armitage A.D."/>
            <person name="Sobczyk M.K."/>
            <person name="Bates H.J."/>
            <person name="Dunwell J.M."/>
            <person name="Nellist C.F."/>
            <person name="Harrison R.J."/>
        </authorList>
    </citation>
    <scope>NUCLEOTIDE SEQUENCE [LARGE SCALE GENOMIC DNA]</scope>
    <source>
        <strain evidence="1 2">SCRP333</strain>
    </source>
</reference>
<evidence type="ECO:0000313" key="2">
    <source>
        <dbReference type="Proteomes" id="UP000434957"/>
    </source>
</evidence>
<keyword evidence="2" id="KW-1185">Reference proteome</keyword>
<evidence type="ECO:0000313" key="1">
    <source>
        <dbReference type="EMBL" id="KAE9337231.1"/>
    </source>
</evidence>
<gene>
    <name evidence="1" type="ORF">PR003_g12104</name>
</gene>
<organism evidence="1 2">
    <name type="scientific">Phytophthora rubi</name>
    <dbReference type="NCBI Taxonomy" id="129364"/>
    <lineage>
        <taxon>Eukaryota</taxon>
        <taxon>Sar</taxon>
        <taxon>Stramenopiles</taxon>
        <taxon>Oomycota</taxon>
        <taxon>Peronosporomycetes</taxon>
        <taxon>Peronosporales</taxon>
        <taxon>Peronosporaceae</taxon>
        <taxon>Phytophthora</taxon>
    </lineage>
</organism>
<protein>
    <submittedName>
        <fullName evidence="1">Uncharacterized protein</fullName>
    </submittedName>
</protein>
<dbReference type="AlphaFoldDB" id="A0A6A4F9C0"/>
<dbReference type="Proteomes" id="UP000434957">
    <property type="component" value="Unassembled WGS sequence"/>
</dbReference>